<keyword evidence="6 7" id="KW-0472">Membrane</keyword>
<dbReference type="EMBL" id="JANAVZ010000008">
    <property type="protein sequence ID" value="MCT4334020.1"/>
    <property type="molecule type" value="Genomic_DNA"/>
</dbReference>
<feature type="transmembrane region" description="Helical" evidence="7">
    <location>
        <begin position="21"/>
        <end position="47"/>
    </location>
</feature>
<proteinExistence type="inferred from homology"/>
<dbReference type="Proteomes" id="UP001320702">
    <property type="component" value="Unassembled WGS sequence"/>
</dbReference>
<evidence type="ECO:0000256" key="3">
    <source>
        <dbReference type="ARBA" id="ARBA00022692"/>
    </source>
</evidence>
<evidence type="ECO:0000256" key="6">
    <source>
        <dbReference type="ARBA" id="ARBA00023136"/>
    </source>
</evidence>
<dbReference type="RefSeq" id="WP_260277939.1">
    <property type="nucleotide sequence ID" value="NZ_JANAVZ010000008.1"/>
</dbReference>
<dbReference type="GO" id="GO:0006508">
    <property type="term" value="P:proteolysis"/>
    <property type="evidence" value="ECO:0007669"/>
    <property type="project" value="UniProtKB-KW"/>
</dbReference>
<feature type="domain" description="Peptidase S54 rhomboid" evidence="8">
    <location>
        <begin position="79"/>
        <end position="213"/>
    </location>
</feature>
<dbReference type="InterPro" id="IPR050925">
    <property type="entry name" value="Rhomboid_protease_S54"/>
</dbReference>
<protein>
    <submittedName>
        <fullName evidence="9">Rhomboid family intramembrane serine protease</fullName>
    </submittedName>
</protein>
<dbReference type="SUPFAM" id="SSF144091">
    <property type="entry name" value="Rhomboid-like"/>
    <property type="match status" value="1"/>
</dbReference>
<dbReference type="GO" id="GO:0008233">
    <property type="term" value="F:peptidase activity"/>
    <property type="evidence" value="ECO:0007669"/>
    <property type="project" value="UniProtKB-KW"/>
</dbReference>
<feature type="transmembrane region" description="Helical" evidence="7">
    <location>
        <begin position="80"/>
        <end position="103"/>
    </location>
</feature>
<keyword evidence="3 7" id="KW-0812">Transmembrane</keyword>
<evidence type="ECO:0000256" key="1">
    <source>
        <dbReference type="ARBA" id="ARBA00004141"/>
    </source>
</evidence>
<keyword evidence="4" id="KW-0378">Hydrolase</keyword>
<keyword evidence="9" id="KW-0645">Protease</keyword>
<organism evidence="9 10">
    <name type="scientific">Paracoccus maritimus</name>
    <dbReference type="NCBI Taxonomy" id="2933292"/>
    <lineage>
        <taxon>Bacteria</taxon>
        <taxon>Pseudomonadati</taxon>
        <taxon>Pseudomonadota</taxon>
        <taxon>Alphaproteobacteria</taxon>
        <taxon>Rhodobacterales</taxon>
        <taxon>Paracoccaceae</taxon>
        <taxon>Paracoccus</taxon>
    </lineage>
</organism>
<accession>A0ABT2KBW1</accession>
<dbReference type="InterPro" id="IPR022764">
    <property type="entry name" value="Peptidase_S54_rhomboid_dom"/>
</dbReference>
<reference evidence="9 10" key="1">
    <citation type="submission" date="2022-04" db="EMBL/GenBank/DDBJ databases">
        <title>Paracoccus sp. YLB-12 draft genome sequence.</title>
        <authorList>
            <person name="Yu L."/>
        </authorList>
    </citation>
    <scope>NUCLEOTIDE SEQUENCE [LARGE SCALE GENOMIC DNA]</scope>
    <source>
        <strain evidence="9 10">YLB-12</strain>
    </source>
</reference>
<keyword evidence="5 7" id="KW-1133">Transmembrane helix</keyword>
<evidence type="ECO:0000313" key="9">
    <source>
        <dbReference type="EMBL" id="MCT4334020.1"/>
    </source>
</evidence>
<evidence type="ECO:0000256" key="2">
    <source>
        <dbReference type="ARBA" id="ARBA00009045"/>
    </source>
</evidence>
<dbReference type="Pfam" id="PF01694">
    <property type="entry name" value="Rhomboid"/>
    <property type="match status" value="1"/>
</dbReference>
<comment type="caution">
    <text evidence="9">The sequence shown here is derived from an EMBL/GenBank/DDBJ whole genome shotgun (WGS) entry which is preliminary data.</text>
</comment>
<comment type="subcellular location">
    <subcellularLocation>
        <location evidence="1">Membrane</location>
        <topology evidence="1">Multi-pass membrane protein</topology>
    </subcellularLocation>
</comment>
<evidence type="ECO:0000259" key="8">
    <source>
        <dbReference type="Pfam" id="PF01694"/>
    </source>
</evidence>
<dbReference type="Gene3D" id="1.20.1540.10">
    <property type="entry name" value="Rhomboid-like"/>
    <property type="match status" value="1"/>
</dbReference>
<feature type="transmembrane region" description="Helical" evidence="7">
    <location>
        <begin position="173"/>
        <end position="194"/>
    </location>
</feature>
<dbReference type="InterPro" id="IPR035952">
    <property type="entry name" value="Rhomboid-like_sf"/>
</dbReference>
<evidence type="ECO:0000256" key="5">
    <source>
        <dbReference type="ARBA" id="ARBA00022989"/>
    </source>
</evidence>
<sequence>MTDRIPLIRRPSSASAARSQLPRWVTVLIVVCCLVEAALQLAILAGYPSARQAVFMLAGFWSPLIHDGYGLYPGQPLLMFLTYGLLHSGPMHLAMNMISLAFVARELHRLIGPGMMALIYLASQIAAAALFAVMQPAAGPMIGASGAVFGVAGALIGYAAIVGHRRRRPMGQMWRSVGLILALNVAITVLMPSIAWQAHLGGAAMGAAIGIGLALAAARRV</sequence>
<gene>
    <name evidence="9" type="ORF">MU516_14230</name>
</gene>
<feature type="transmembrane region" description="Helical" evidence="7">
    <location>
        <begin position="200"/>
        <end position="218"/>
    </location>
</feature>
<name>A0ABT2KBW1_9RHOB</name>
<feature type="transmembrane region" description="Helical" evidence="7">
    <location>
        <begin position="140"/>
        <end position="161"/>
    </location>
</feature>
<dbReference type="PANTHER" id="PTHR43731:SF14">
    <property type="entry name" value="PRESENILIN-ASSOCIATED RHOMBOID-LIKE PROTEIN, MITOCHONDRIAL"/>
    <property type="match status" value="1"/>
</dbReference>
<dbReference type="PANTHER" id="PTHR43731">
    <property type="entry name" value="RHOMBOID PROTEASE"/>
    <property type="match status" value="1"/>
</dbReference>
<feature type="transmembrane region" description="Helical" evidence="7">
    <location>
        <begin position="115"/>
        <end position="134"/>
    </location>
</feature>
<evidence type="ECO:0000256" key="7">
    <source>
        <dbReference type="SAM" id="Phobius"/>
    </source>
</evidence>
<evidence type="ECO:0000313" key="10">
    <source>
        <dbReference type="Proteomes" id="UP001320702"/>
    </source>
</evidence>
<evidence type="ECO:0000256" key="4">
    <source>
        <dbReference type="ARBA" id="ARBA00022801"/>
    </source>
</evidence>
<comment type="similarity">
    <text evidence="2">Belongs to the peptidase S54 family.</text>
</comment>
<keyword evidence="10" id="KW-1185">Reference proteome</keyword>